<dbReference type="GO" id="GO:0032259">
    <property type="term" value="P:methylation"/>
    <property type="evidence" value="ECO:0007669"/>
    <property type="project" value="UniProtKB-KW"/>
</dbReference>
<keyword evidence="1" id="KW-0489">Methyltransferase</keyword>
<evidence type="ECO:0000313" key="1">
    <source>
        <dbReference type="EMBL" id="EPE08380.1"/>
    </source>
</evidence>
<dbReference type="Gene3D" id="3.40.50.150">
    <property type="entry name" value="Vaccinia Virus protein VP39"/>
    <property type="match status" value="1"/>
</dbReference>
<dbReference type="eggNOG" id="ENOG502SNAE">
    <property type="taxonomic scope" value="Eukaryota"/>
</dbReference>
<accession>S3D4Q5</accession>
<dbReference type="AlphaFoldDB" id="S3D4Q5"/>
<proteinExistence type="predicted"/>
<reference evidence="1 2" key="1">
    <citation type="journal article" date="2013" name="BMC Genomics">
        <title>The genome and transcriptome of the pine saprophyte Ophiostoma piceae, and a comparison with the bark beetle-associated pine pathogen Grosmannia clavigera.</title>
        <authorList>
            <person name="Haridas S."/>
            <person name="Wang Y."/>
            <person name="Lim L."/>
            <person name="Massoumi Alamouti S."/>
            <person name="Jackman S."/>
            <person name="Docking R."/>
            <person name="Robertson G."/>
            <person name="Birol I."/>
            <person name="Bohlmann J."/>
            <person name="Breuil C."/>
        </authorList>
    </citation>
    <scope>NUCLEOTIDE SEQUENCE [LARGE SCALE GENOMIC DNA]</scope>
    <source>
        <strain evidence="1 2">UAMH 11346</strain>
    </source>
</reference>
<evidence type="ECO:0000313" key="2">
    <source>
        <dbReference type="Proteomes" id="UP000016923"/>
    </source>
</evidence>
<gene>
    <name evidence="1" type="ORF">F503_01163</name>
</gene>
<dbReference type="VEuPathDB" id="FungiDB:F503_01163"/>
<keyword evidence="2" id="KW-1185">Reference proteome</keyword>
<dbReference type="OrthoDB" id="6329284at2759"/>
<dbReference type="EMBL" id="KE148149">
    <property type="protein sequence ID" value="EPE08380.1"/>
    <property type="molecule type" value="Genomic_DNA"/>
</dbReference>
<dbReference type="SUPFAM" id="SSF53335">
    <property type="entry name" value="S-adenosyl-L-methionine-dependent methyltransferases"/>
    <property type="match status" value="1"/>
</dbReference>
<protein>
    <submittedName>
        <fullName evidence="1">Methyltransferase type 11</fullName>
    </submittedName>
</protein>
<dbReference type="InterPro" id="IPR029063">
    <property type="entry name" value="SAM-dependent_MTases_sf"/>
</dbReference>
<dbReference type="Proteomes" id="UP000016923">
    <property type="component" value="Unassembled WGS sequence"/>
</dbReference>
<dbReference type="OMA" id="DIVVMNM"/>
<dbReference type="GO" id="GO:0008168">
    <property type="term" value="F:methyltransferase activity"/>
    <property type="evidence" value="ECO:0007669"/>
    <property type="project" value="UniProtKB-KW"/>
</dbReference>
<dbReference type="CDD" id="cd02440">
    <property type="entry name" value="AdoMet_MTases"/>
    <property type="match status" value="1"/>
</dbReference>
<dbReference type="HOGENOM" id="CLU_049749_2_1_1"/>
<sequence>MSINQEAVAVWDTIAPEWDAGMGRDGNIYWNVLEKPALERLLHEKRASDAMPVRALDISTGNGLTARWLVSFLGGDGDTDSNNIEVTATDGSEEMLERARRWSSPEADATPAQRRIRFAKLDVTQPADFDSVLLLSRGLPFDAILMNMAIMDVPTLEPLAAALPKLLPIGGVFVGSLLHPVFFTPRARRIVEVVNDYDDAEDGGKTSATATTLNRAYRLDRYLHVPPWRGFAVPGQARAQYYFHRPLHELFGVFLKTGQLAIDGIEEPAFAPEHATQGPPTSSHSTRHFTEFPPIFVFRLRRIK</sequence>
<organism evidence="1 2">
    <name type="scientific">Ophiostoma piceae (strain UAMH 11346)</name>
    <name type="common">Sap stain fungus</name>
    <dbReference type="NCBI Taxonomy" id="1262450"/>
    <lineage>
        <taxon>Eukaryota</taxon>
        <taxon>Fungi</taxon>
        <taxon>Dikarya</taxon>
        <taxon>Ascomycota</taxon>
        <taxon>Pezizomycotina</taxon>
        <taxon>Sordariomycetes</taxon>
        <taxon>Sordariomycetidae</taxon>
        <taxon>Ophiostomatales</taxon>
        <taxon>Ophiostomataceae</taxon>
        <taxon>Ophiostoma</taxon>
    </lineage>
</organism>
<keyword evidence="1" id="KW-0808">Transferase</keyword>
<name>S3D4Q5_OPHP1</name>